<dbReference type="SUPFAM" id="SSF54523">
    <property type="entry name" value="Pili subunits"/>
    <property type="match status" value="1"/>
</dbReference>
<dbReference type="Pfam" id="PF08334">
    <property type="entry name" value="T2SSG"/>
    <property type="match status" value="1"/>
</dbReference>
<evidence type="ECO:0000259" key="1">
    <source>
        <dbReference type="Pfam" id="PF08334"/>
    </source>
</evidence>
<dbReference type="InterPro" id="IPR045584">
    <property type="entry name" value="Pilin-like"/>
</dbReference>
<dbReference type="Gene3D" id="3.30.700.10">
    <property type="entry name" value="Glycoprotein, Type 4 Pilin"/>
    <property type="match status" value="1"/>
</dbReference>
<dbReference type="STRING" id="765911.Thivi_0119"/>
<dbReference type="eggNOG" id="ENOG5034AIT">
    <property type="taxonomic scope" value="Bacteria"/>
</dbReference>
<accession>I3Y5C8</accession>
<dbReference type="Proteomes" id="UP000006062">
    <property type="component" value="Chromosome"/>
</dbReference>
<dbReference type="RefSeq" id="WP_014776705.1">
    <property type="nucleotide sequence ID" value="NC_018012.1"/>
</dbReference>
<proteinExistence type="predicted"/>
<dbReference type="KEGG" id="tvi:Thivi_0119"/>
<dbReference type="EMBL" id="CP003154">
    <property type="protein sequence ID" value="AFL72196.1"/>
    <property type="molecule type" value="Genomic_DNA"/>
</dbReference>
<evidence type="ECO:0000313" key="2">
    <source>
        <dbReference type="EMBL" id="AFL72196.1"/>
    </source>
</evidence>
<dbReference type="HOGENOM" id="CLU_1979421_0_0_6"/>
<feature type="domain" description="Type II secretion system protein GspG C-terminal" evidence="1">
    <location>
        <begin position="36"/>
        <end position="120"/>
    </location>
</feature>
<reference evidence="2 3" key="1">
    <citation type="submission" date="2012-06" db="EMBL/GenBank/DDBJ databases">
        <title>Complete sequence of Thiocystis violascens DSM 198.</title>
        <authorList>
            <consortium name="US DOE Joint Genome Institute"/>
            <person name="Lucas S."/>
            <person name="Han J."/>
            <person name="Lapidus A."/>
            <person name="Cheng J.-F."/>
            <person name="Goodwin L."/>
            <person name="Pitluck S."/>
            <person name="Peters L."/>
            <person name="Ovchinnikova G."/>
            <person name="Teshima H."/>
            <person name="Detter J.C."/>
            <person name="Han C."/>
            <person name="Tapia R."/>
            <person name="Land M."/>
            <person name="Hauser L."/>
            <person name="Kyrpides N."/>
            <person name="Ivanova N."/>
            <person name="Pagani I."/>
            <person name="Vogl K."/>
            <person name="Liu Z."/>
            <person name="Frigaard N.-U."/>
            <person name="Bryant D."/>
            <person name="Woyke T."/>
        </authorList>
    </citation>
    <scope>NUCLEOTIDE SEQUENCE [LARGE SCALE GENOMIC DNA]</scope>
    <source>
        <strain evidence="3">ATCC 17096 / DSM 198 / 6111</strain>
    </source>
</reference>
<dbReference type="AlphaFoldDB" id="I3Y5C8"/>
<sequence>MNHLGLGVTMLIGSVSAISLDVPEQFLTILEETLLAAQQAVTAGDLHSMSVMLDAGYVMDRRLPDEAGFDAWLNRAFKENSIKDLALDHWGHHYIYQLSENKRTYSLRSVGPDGIAGTVDDLTIHGP</sequence>
<gene>
    <name evidence="2" type="ordered locus">Thivi_0119</name>
</gene>
<protein>
    <submittedName>
        <fullName evidence="2">Type II secretion system protein G (GspG)</fullName>
    </submittedName>
</protein>
<name>I3Y5C8_THIV6</name>
<keyword evidence="3" id="KW-1185">Reference proteome</keyword>
<dbReference type="InterPro" id="IPR013545">
    <property type="entry name" value="T2SS_protein-GspG_C"/>
</dbReference>
<evidence type="ECO:0000313" key="3">
    <source>
        <dbReference type="Proteomes" id="UP000006062"/>
    </source>
</evidence>
<organism evidence="2 3">
    <name type="scientific">Thiocystis violascens (strain ATCC 17096 / DSM 198 / 6111)</name>
    <name type="common">Chromatium violascens</name>
    <dbReference type="NCBI Taxonomy" id="765911"/>
    <lineage>
        <taxon>Bacteria</taxon>
        <taxon>Pseudomonadati</taxon>
        <taxon>Pseudomonadota</taxon>
        <taxon>Gammaproteobacteria</taxon>
        <taxon>Chromatiales</taxon>
        <taxon>Chromatiaceae</taxon>
        <taxon>Thiocystis</taxon>
    </lineage>
</organism>